<keyword evidence="5" id="KW-0067">ATP-binding</keyword>
<reference evidence="8" key="2">
    <citation type="submission" date="2025-09" db="UniProtKB">
        <authorList>
            <consortium name="Ensembl"/>
        </authorList>
    </citation>
    <scope>IDENTIFICATION</scope>
</reference>
<dbReference type="PANTHER" id="PTHR43851:SF4">
    <property type="entry name" value="ATYPICAL KINASE COQ8B, MITOCHONDRIAL"/>
    <property type="match status" value="1"/>
</dbReference>
<dbReference type="GO" id="GO:0016740">
    <property type="term" value="F:transferase activity"/>
    <property type="evidence" value="ECO:0007669"/>
    <property type="project" value="UniProtKB-KW"/>
</dbReference>
<evidence type="ECO:0000256" key="5">
    <source>
        <dbReference type="ARBA" id="ARBA00022840"/>
    </source>
</evidence>
<dbReference type="Proteomes" id="UP000694410">
    <property type="component" value="Unplaced"/>
</dbReference>
<protein>
    <submittedName>
        <fullName evidence="8">Atypical kinase COQ8B, mitochondrial-like</fullName>
    </submittedName>
</protein>
<evidence type="ECO:0000256" key="3">
    <source>
        <dbReference type="ARBA" id="ARBA00022679"/>
    </source>
</evidence>
<evidence type="ECO:0000256" key="6">
    <source>
        <dbReference type="SAM" id="MobiDB-lite"/>
    </source>
</evidence>
<evidence type="ECO:0000256" key="1">
    <source>
        <dbReference type="ARBA" id="ARBA00004749"/>
    </source>
</evidence>
<evidence type="ECO:0000256" key="4">
    <source>
        <dbReference type="ARBA" id="ARBA00022741"/>
    </source>
</evidence>
<evidence type="ECO:0000259" key="7">
    <source>
        <dbReference type="Pfam" id="PF03109"/>
    </source>
</evidence>
<evidence type="ECO:0000256" key="2">
    <source>
        <dbReference type="ARBA" id="ARBA00009670"/>
    </source>
</evidence>
<gene>
    <name evidence="8" type="primary">LOC111942550</name>
</gene>
<sequence length="634" mass="69677">MGNGGTGRVWRDWDGWEGLWVRVRLLWGALEFPVWGPSLGVPFGVPQVWLCNWGWGLWPRPPGHGCVGRSGRGVSGTPETPVPRGEPPNPPNLPHISLKSPQHPPDLFGGLQTPFFGVLPPHFPPPDPFLGSHFPQNPFWGLLPFFGVPSPHFGVPIPNVGSPSPIFGLSIPNFGPSSGPHSHFGSPSPISGSPQFLGSLPQFHVPLPNFPAAPSPLLSEASAERLVAALSRARGAALKLGQLLSMADPALLTPQLQRILERLRHHAEPMPGWQSFAVLDEELGPGWRDQLQEFQEFPVAAASLGQVHRARLRSGADVAIKIQYPGVALSIGSDIENLLTLLSLSPGLPKGLFPAHSLRTLQRELELECDYEREAASAARFRSLLGSDPFFRVPAVVAPLSSRRVLCTEWGRGEALERGQSLPQERRDQICSQLLRLCLLELFQFRFMQTDPNWANFLYDSQSHTVTLLDFGATREFEREFTDHYIEVIRAAAERDEEKILRKSRDLKFLTGFESQALQSLHVQAVLLLGEPFGGPQPWDFGALGGQRTARGVRGLLPQILRDRLGPPPEPSYALHRKLGGVFLACARLGGRVHCRDIFQEVYESYWGPQNPLGDPKIPGGAPGAGRGDREPPR</sequence>
<dbReference type="CDD" id="cd13970">
    <property type="entry name" value="ABC1_ADCK3"/>
    <property type="match status" value="1"/>
</dbReference>
<dbReference type="Pfam" id="PF03109">
    <property type="entry name" value="ABC1"/>
    <property type="match status" value="1"/>
</dbReference>
<dbReference type="AlphaFoldDB" id="A0A8C0ZHI1"/>
<dbReference type="GO" id="GO:0006744">
    <property type="term" value="P:ubiquinone biosynthetic process"/>
    <property type="evidence" value="ECO:0007669"/>
    <property type="project" value="TreeGrafter"/>
</dbReference>
<reference evidence="8" key="1">
    <citation type="submission" date="2025-08" db="UniProtKB">
        <authorList>
            <consortium name="Ensembl"/>
        </authorList>
    </citation>
    <scope>IDENTIFICATION</scope>
</reference>
<organism evidence="8 9">
    <name type="scientific">Cyanistes caeruleus</name>
    <name type="common">Eurasian blue tit</name>
    <name type="synonym">Parus caeruleus</name>
    <dbReference type="NCBI Taxonomy" id="156563"/>
    <lineage>
        <taxon>Eukaryota</taxon>
        <taxon>Metazoa</taxon>
        <taxon>Chordata</taxon>
        <taxon>Craniata</taxon>
        <taxon>Vertebrata</taxon>
        <taxon>Euteleostomi</taxon>
        <taxon>Archelosauria</taxon>
        <taxon>Archosauria</taxon>
        <taxon>Dinosauria</taxon>
        <taxon>Saurischia</taxon>
        <taxon>Theropoda</taxon>
        <taxon>Coelurosauria</taxon>
        <taxon>Aves</taxon>
        <taxon>Neognathae</taxon>
        <taxon>Neoaves</taxon>
        <taxon>Telluraves</taxon>
        <taxon>Australaves</taxon>
        <taxon>Passeriformes</taxon>
        <taxon>Paridae</taxon>
        <taxon>Cyanistes</taxon>
    </lineage>
</organism>
<dbReference type="GO" id="GO:0005524">
    <property type="term" value="F:ATP binding"/>
    <property type="evidence" value="ECO:0007669"/>
    <property type="project" value="UniProtKB-KW"/>
</dbReference>
<accession>A0A8C0ZHI1</accession>
<evidence type="ECO:0000313" key="8">
    <source>
        <dbReference type="Ensembl" id="ENSCCEP00000021150.1"/>
    </source>
</evidence>
<dbReference type="SUPFAM" id="SSF56112">
    <property type="entry name" value="Protein kinase-like (PK-like)"/>
    <property type="match status" value="1"/>
</dbReference>
<feature type="region of interest" description="Disordered" evidence="6">
    <location>
        <begin position="68"/>
        <end position="99"/>
    </location>
</feature>
<feature type="region of interest" description="Disordered" evidence="6">
    <location>
        <begin position="610"/>
        <end position="634"/>
    </location>
</feature>
<comment type="similarity">
    <text evidence="2">Belongs to the protein kinase superfamily. ADCK protein kinase family.</text>
</comment>
<feature type="domain" description="ABC1 atypical kinase-like" evidence="7">
    <location>
        <begin position="263"/>
        <end position="502"/>
    </location>
</feature>
<proteinExistence type="inferred from homology"/>
<keyword evidence="9" id="KW-1185">Reference proteome</keyword>
<feature type="compositionally biased region" description="Pro residues" evidence="6">
    <location>
        <begin position="80"/>
        <end position="93"/>
    </location>
</feature>
<keyword evidence="4" id="KW-0547">Nucleotide-binding</keyword>
<name>A0A8C0ZHI1_CYACU</name>
<dbReference type="InterPro" id="IPR034646">
    <property type="entry name" value="ADCK3_dom"/>
</dbReference>
<comment type="pathway">
    <text evidence="1">Cofactor biosynthesis; ubiquinone biosynthesis.</text>
</comment>
<dbReference type="PANTHER" id="PTHR43851">
    <property type="match status" value="1"/>
</dbReference>
<keyword evidence="3" id="KW-0808">Transferase</keyword>
<dbReference type="InterPro" id="IPR051409">
    <property type="entry name" value="Atypical_kinase_ADCK"/>
</dbReference>
<evidence type="ECO:0000313" key="9">
    <source>
        <dbReference type="Proteomes" id="UP000694410"/>
    </source>
</evidence>
<dbReference type="InterPro" id="IPR004147">
    <property type="entry name" value="ABC1_dom"/>
</dbReference>
<dbReference type="Ensembl" id="ENSCCET00000032106.1">
    <property type="protein sequence ID" value="ENSCCEP00000021150.1"/>
    <property type="gene ID" value="ENSCCEG00000019114.1"/>
</dbReference>
<dbReference type="InterPro" id="IPR011009">
    <property type="entry name" value="Kinase-like_dom_sf"/>
</dbReference>